<proteinExistence type="predicted"/>
<dbReference type="Gene3D" id="3.40.50.300">
    <property type="entry name" value="P-loop containing nucleotide triphosphate hydrolases"/>
    <property type="match status" value="1"/>
</dbReference>
<sequence length="322" mass="36304">MTDDVVIRCEGLTRRFGSFVAVRDVTFEVRRKTIFGLLGPNGSGKTTIIRMLCGVLRPTAGRAWIAGHDVEREADRIKGLIGYMSQQFSLYDELTVFENLTFFGRLYGLRGRELAQRREELLELMHLAPYCDRLARMLSGGWRQRLAMACALMHRPQVLFLDEPTAGIDPVARRELWDMLFALSGQGMTLFVTTHYMDEAERCSHVAYVYQSQLIVCGEPDALKALPEVNPQGTQRLDVNCDHVTTALRIARQLPGVRSATIFGQSMHLLVDADFSEVTLRTRLRESGIHEVEIHPIAPSLEDVFVELTRIHTEKLTAGADV</sequence>
<dbReference type="Proteomes" id="UP000262583">
    <property type="component" value="Chromosome"/>
</dbReference>
<dbReference type="EMBL" id="CP030759">
    <property type="protein sequence ID" value="AXA37136.1"/>
    <property type="molecule type" value="Genomic_DNA"/>
</dbReference>
<dbReference type="PANTHER" id="PTHR43038">
    <property type="entry name" value="ATP-BINDING CASSETTE, SUB-FAMILY H, MEMBER 1"/>
    <property type="match status" value="1"/>
</dbReference>
<organism evidence="4 5">
    <name type="scientific">Sumerlaea chitinivorans</name>
    <dbReference type="NCBI Taxonomy" id="2250252"/>
    <lineage>
        <taxon>Bacteria</taxon>
        <taxon>Candidatus Sumerlaeota</taxon>
        <taxon>Candidatus Sumerlaeia</taxon>
        <taxon>Candidatus Sumerlaeales</taxon>
        <taxon>Candidatus Sumerlaeaceae</taxon>
        <taxon>Candidatus Sumerlaea</taxon>
    </lineage>
</organism>
<evidence type="ECO:0000313" key="5">
    <source>
        <dbReference type="Proteomes" id="UP000262583"/>
    </source>
</evidence>
<keyword evidence="1" id="KW-0547">Nucleotide-binding</keyword>
<keyword evidence="2" id="KW-0067">ATP-binding</keyword>
<dbReference type="InterPro" id="IPR017871">
    <property type="entry name" value="ABC_transporter-like_CS"/>
</dbReference>
<evidence type="ECO:0000259" key="3">
    <source>
        <dbReference type="PROSITE" id="PS50893"/>
    </source>
</evidence>
<dbReference type="InterPro" id="IPR003439">
    <property type="entry name" value="ABC_transporter-like_ATP-bd"/>
</dbReference>
<protein>
    <submittedName>
        <fullName evidence="4">ABC transporter</fullName>
    </submittedName>
</protein>
<dbReference type="InterPro" id="IPR003593">
    <property type="entry name" value="AAA+_ATPase"/>
</dbReference>
<accession>A0A2Z4Y7Z7</accession>
<dbReference type="Pfam" id="PF00005">
    <property type="entry name" value="ABC_tran"/>
    <property type="match status" value="1"/>
</dbReference>
<dbReference type="PROSITE" id="PS50893">
    <property type="entry name" value="ABC_TRANSPORTER_2"/>
    <property type="match status" value="1"/>
</dbReference>
<dbReference type="InterPro" id="IPR027417">
    <property type="entry name" value="P-loop_NTPase"/>
</dbReference>
<dbReference type="PROSITE" id="PS00211">
    <property type="entry name" value="ABC_TRANSPORTER_1"/>
    <property type="match status" value="1"/>
</dbReference>
<dbReference type="GO" id="GO:0016887">
    <property type="term" value="F:ATP hydrolysis activity"/>
    <property type="evidence" value="ECO:0007669"/>
    <property type="project" value="InterPro"/>
</dbReference>
<dbReference type="SMART" id="SM00382">
    <property type="entry name" value="AAA"/>
    <property type="match status" value="1"/>
</dbReference>
<feature type="domain" description="ABC transporter" evidence="3">
    <location>
        <begin position="7"/>
        <end position="236"/>
    </location>
</feature>
<dbReference type="SUPFAM" id="SSF52540">
    <property type="entry name" value="P-loop containing nucleoside triphosphate hydrolases"/>
    <property type="match status" value="1"/>
</dbReference>
<dbReference type="PANTHER" id="PTHR43038:SF3">
    <property type="entry name" value="ABC TRANSPORTER G FAMILY MEMBER 20 ISOFORM X1"/>
    <property type="match status" value="1"/>
</dbReference>
<dbReference type="AlphaFoldDB" id="A0A2Z4Y7Z7"/>
<evidence type="ECO:0000313" key="4">
    <source>
        <dbReference type="EMBL" id="AXA37136.1"/>
    </source>
</evidence>
<dbReference type="GO" id="GO:0005524">
    <property type="term" value="F:ATP binding"/>
    <property type="evidence" value="ECO:0007669"/>
    <property type="project" value="UniProtKB-KW"/>
</dbReference>
<evidence type="ECO:0000256" key="1">
    <source>
        <dbReference type="ARBA" id="ARBA00022741"/>
    </source>
</evidence>
<reference evidence="4 5" key="1">
    <citation type="submission" date="2018-05" db="EMBL/GenBank/DDBJ databases">
        <title>A metagenomic window into the 2 km-deep terrestrial subsurface aquifer revealed taxonomically and functionally diverse microbial community comprising novel uncultured bacterial lineages.</title>
        <authorList>
            <person name="Kadnikov V.V."/>
            <person name="Mardanov A.V."/>
            <person name="Beletsky A.V."/>
            <person name="Banks D."/>
            <person name="Pimenov N.V."/>
            <person name="Frank Y.A."/>
            <person name="Karnachuk O.V."/>
            <person name="Ravin N.V."/>
        </authorList>
    </citation>
    <scope>NUCLEOTIDE SEQUENCE [LARGE SCALE GENOMIC DNA]</scope>
    <source>
        <strain evidence="4">BY</strain>
    </source>
</reference>
<dbReference type="KEGG" id="schv:BRCON_2366"/>
<gene>
    <name evidence="4" type="ORF">BRCON_2366</name>
</gene>
<evidence type="ECO:0000256" key="2">
    <source>
        <dbReference type="ARBA" id="ARBA00022840"/>
    </source>
</evidence>
<name>A0A2Z4Y7Z7_SUMC1</name>